<evidence type="ECO:0000259" key="3">
    <source>
        <dbReference type="SMART" id="SM00974"/>
    </source>
</evidence>
<dbReference type="SMART" id="SM00974">
    <property type="entry name" value="T5orf172"/>
    <property type="match status" value="1"/>
</dbReference>
<keyword evidence="1" id="KW-0175">Coiled coil</keyword>
<dbReference type="EMBL" id="WHPC01000034">
    <property type="protein sequence ID" value="MPV37383.1"/>
    <property type="molecule type" value="Genomic_DNA"/>
</dbReference>
<gene>
    <name evidence="4" type="ORF">GB881_10050</name>
</gene>
<feature type="region of interest" description="Disordered" evidence="2">
    <location>
        <begin position="1"/>
        <end position="99"/>
    </location>
</feature>
<accession>A0A6N7EJZ3</accession>
<feature type="region of interest" description="Disordered" evidence="2">
    <location>
        <begin position="487"/>
        <end position="506"/>
    </location>
</feature>
<evidence type="ECO:0000256" key="1">
    <source>
        <dbReference type="SAM" id="Coils"/>
    </source>
</evidence>
<dbReference type="OrthoDB" id="9811665at2"/>
<organism evidence="4 5">
    <name type="scientific">Georgenia subflava</name>
    <dbReference type="NCBI Taxonomy" id="1622177"/>
    <lineage>
        <taxon>Bacteria</taxon>
        <taxon>Bacillati</taxon>
        <taxon>Actinomycetota</taxon>
        <taxon>Actinomycetes</taxon>
        <taxon>Micrococcales</taxon>
        <taxon>Bogoriellaceae</taxon>
        <taxon>Georgenia</taxon>
    </lineage>
</organism>
<feature type="domain" description="Bacteriophage T5 Orf172 DNA-binding" evidence="3">
    <location>
        <begin position="388"/>
        <end position="471"/>
    </location>
</feature>
<keyword evidence="5" id="KW-1185">Reference proteome</keyword>
<comment type="caution">
    <text evidence="4">The sequence shown here is derived from an EMBL/GenBank/DDBJ whole genome shotgun (WGS) entry which is preliminary data.</text>
</comment>
<dbReference type="Pfam" id="PF13455">
    <property type="entry name" value="MUG113"/>
    <property type="match status" value="1"/>
</dbReference>
<evidence type="ECO:0000256" key="2">
    <source>
        <dbReference type="SAM" id="MobiDB-lite"/>
    </source>
</evidence>
<feature type="region of interest" description="Disordered" evidence="2">
    <location>
        <begin position="114"/>
        <end position="142"/>
    </location>
</feature>
<proteinExistence type="predicted"/>
<dbReference type="Pfam" id="PF13250">
    <property type="entry name" value="SNIPE"/>
    <property type="match status" value="1"/>
</dbReference>
<name>A0A6N7EJZ3_9MICO</name>
<reference evidence="4 5" key="1">
    <citation type="submission" date="2019-10" db="EMBL/GenBank/DDBJ databases">
        <title>Georgenia wutianyii sp. nov. and Georgenia yuyongxinii sp. nov. isolated from plateau pika (Ochotona curzoniae) in the Qinghai-Tibet plateau of China.</title>
        <authorList>
            <person name="Tian Z."/>
        </authorList>
    </citation>
    <scope>NUCLEOTIDE SEQUENCE [LARGE SCALE GENOMIC DNA]</scope>
    <source>
        <strain evidence="4 5">JCM 19765</strain>
    </source>
</reference>
<sequence length="506" mass="57220">MIGFRFNTPPGWPPAPVGWTPASDWQPDPAWPPAPNGWSFWVPDNDSNEESAQTGAPKAEVEQGPEVQDDNTIPIASPHGRPVSDTDEAGPVNSAQEAEISRLRSEIAELRTREHQLRDQLDDERDRPAHHQVRAGASAEEDKKLRSQIADLRNELVELNDAVLLQQVGIYEYHHPLETAAAYKERLADLRERIRGAVRDKAAIEASERFSYNNSLAQGRKMVSDFSRLMLRAYNAEADNCVRSLRAGTASSAVKRLTTSADTIAKLGTMMGLKVSETYHALRIEEIELVSDHMMKIQEEREAAREERERLREERRAEQELAAERERLEKERSHYLNALEALRRQGKADDYEDLERRLAGIERAIADNDYRAANIRAGYVYVISNIGTFGGHVVKIGMTRRLDPMDRVRELGDASVPFPFDVHALYFSEDAVTLETELHKEFAAGRVNQVNPRREFFFATPEQVRDALTKRVGNLLEYVDQPEATQYHQSQSSWPIADSIGPAKGY</sequence>
<evidence type="ECO:0000313" key="4">
    <source>
        <dbReference type="EMBL" id="MPV37383.1"/>
    </source>
</evidence>
<dbReference type="InterPro" id="IPR018306">
    <property type="entry name" value="Phage_T5_Orf172_DNA-bd"/>
</dbReference>
<dbReference type="RefSeq" id="WP_152193655.1">
    <property type="nucleotide sequence ID" value="NZ_VUKD01000001.1"/>
</dbReference>
<feature type="coiled-coil region" evidence="1">
    <location>
        <begin position="287"/>
        <end position="364"/>
    </location>
</feature>
<dbReference type="Proteomes" id="UP000437709">
    <property type="component" value="Unassembled WGS sequence"/>
</dbReference>
<protein>
    <submittedName>
        <fullName evidence="4">DUF4041 domain-containing protein</fullName>
    </submittedName>
</protein>
<dbReference type="AlphaFoldDB" id="A0A6N7EJZ3"/>
<dbReference type="InterPro" id="IPR025280">
    <property type="entry name" value="SNIPE"/>
</dbReference>
<evidence type="ECO:0000313" key="5">
    <source>
        <dbReference type="Proteomes" id="UP000437709"/>
    </source>
</evidence>
<feature type="compositionally biased region" description="Basic and acidic residues" evidence="2">
    <location>
        <begin position="114"/>
        <end position="129"/>
    </location>
</feature>